<organism evidence="1">
    <name type="scientific">marine sediment metagenome</name>
    <dbReference type="NCBI Taxonomy" id="412755"/>
    <lineage>
        <taxon>unclassified sequences</taxon>
        <taxon>metagenomes</taxon>
        <taxon>ecological metagenomes</taxon>
    </lineage>
</organism>
<comment type="caution">
    <text evidence="1">The sequence shown here is derived from an EMBL/GenBank/DDBJ whole genome shotgun (WGS) entry which is preliminary data.</text>
</comment>
<sequence>QGTTNRVAERVVGTKGTTYTTRGLGCIEGQNPFKYDGPGRSGFVQEHADLISSVRTGKAINEGRQVAESTLTAIMGRMSAYTGRALKWDWAMNASELDFTLPKYDFSVDLPARPVAVPGKTKLV</sequence>
<proteinExistence type="predicted"/>
<gene>
    <name evidence="1" type="ORF">LCGC14_1678570</name>
</gene>
<dbReference type="AlphaFoldDB" id="A0A0F9K514"/>
<dbReference type="EMBL" id="LAZR01014515">
    <property type="protein sequence ID" value="KKM17168.1"/>
    <property type="molecule type" value="Genomic_DNA"/>
</dbReference>
<feature type="non-terminal residue" evidence="1">
    <location>
        <position position="1"/>
    </location>
</feature>
<name>A0A0F9K514_9ZZZZ</name>
<evidence type="ECO:0008006" key="2">
    <source>
        <dbReference type="Google" id="ProtNLM"/>
    </source>
</evidence>
<reference evidence="1" key="1">
    <citation type="journal article" date="2015" name="Nature">
        <title>Complex archaea that bridge the gap between prokaryotes and eukaryotes.</title>
        <authorList>
            <person name="Spang A."/>
            <person name="Saw J.H."/>
            <person name="Jorgensen S.L."/>
            <person name="Zaremba-Niedzwiedzka K."/>
            <person name="Martijn J."/>
            <person name="Lind A.E."/>
            <person name="van Eijk R."/>
            <person name="Schleper C."/>
            <person name="Guy L."/>
            <person name="Ettema T.J."/>
        </authorList>
    </citation>
    <scope>NUCLEOTIDE SEQUENCE</scope>
</reference>
<evidence type="ECO:0000313" key="1">
    <source>
        <dbReference type="EMBL" id="KKM17168.1"/>
    </source>
</evidence>
<protein>
    <recommendedName>
        <fullName evidence="2">Gfo/Idh/MocA-like oxidoreductase bacterial type C-terminal domain-containing protein</fullName>
    </recommendedName>
</protein>
<accession>A0A0F9K514</accession>